<sequence length="171" mass="20032">MLEQEFEKQIKKPDKIQDALNYILCSSMIVGGLFFFYKFFQSVKQNSETYQFIYPALFLSILGGYGLWRISKDYKIVKVISNQSLEQKTKVIEEFITTINIKSLSVEDDIYIIQYRNKFWVSVDVFIGFDNDFYYLNAKASDYGSKGIIDFGITRRSLKKLENYFTGKANL</sequence>
<dbReference type="OrthoDB" id="1454250at2"/>
<keyword evidence="3" id="KW-1185">Reference proteome</keyword>
<dbReference type="EMBL" id="SWBO01000004">
    <property type="protein sequence ID" value="TKC01344.1"/>
    <property type="molecule type" value="Genomic_DNA"/>
</dbReference>
<evidence type="ECO:0000313" key="2">
    <source>
        <dbReference type="EMBL" id="TKC01344.1"/>
    </source>
</evidence>
<accession>A0A4U1C7C4</accession>
<dbReference type="AlphaFoldDB" id="A0A4U1C7C4"/>
<keyword evidence="1" id="KW-1133">Transmembrane helix</keyword>
<evidence type="ECO:0000313" key="3">
    <source>
        <dbReference type="Proteomes" id="UP000310477"/>
    </source>
</evidence>
<dbReference type="Proteomes" id="UP000310477">
    <property type="component" value="Unassembled WGS sequence"/>
</dbReference>
<evidence type="ECO:0000256" key="1">
    <source>
        <dbReference type="SAM" id="Phobius"/>
    </source>
</evidence>
<comment type="caution">
    <text evidence="2">The sequence shown here is derived from an EMBL/GenBank/DDBJ whole genome shotgun (WGS) entry which is preliminary data.</text>
</comment>
<feature type="transmembrane region" description="Helical" evidence="1">
    <location>
        <begin position="52"/>
        <end position="68"/>
    </location>
</feature>
<organism evidence="2 3">
    <name type="scientific">Pedobacter cryotolerans</name>
    <dbReference type="NCBI Taxonomy" id="2571270"/>
    <lineage>
        <taxon>Bacteria</taxon>
        <taxon>Pseudomonadati</taxon>
        <taxon>Bacteroidota</taxon>
        <taxon>Sphingobacteriia</taxon>
        <taxon>Sphingobacteriales</taxon>
        <taxon>Sphingobacteriaceae</taxon>
        <taxon>Pedobacter</taxon>
    </lineage>
</organism>
<gene>
    <name evidence="2" type="ORF">FA045_08890</name>
</gene>
<name>A0A4U1C7C4_9SPHI</name>
<proteinExistence type="predicted"/>
<reference evidence="2 3" key="1">
    <citation type="submission" date="2019-04" db="EMBL/GenBank/DDBJ databases">
        <title>Pedobacter sp. AR-2-6 sp. nov., isolated from Arctic soil.</title>
        <authorList>
            <person name="Dahal R.H."/>
            <person name="Kim D.-U."/>
        </authorList>
    </citation>
    <scope>NUCLEOTIDE SEQUENCE [LARGE SCALE GENOMIC DNA]</scope>
    <source>
        <strain evidence="2 3">AR-2-6</strain>
    </source>
</reference>
<feature type="transmembrane region" description="Helical" evidence="1">
    <location>
        <begin position="20"/>
        <end position="40"/>
    </location>
</feature>
<keyword evidence="1" id="KW-0812">Transmembrane</keyword>
<dbReference type="RefSeq" id="WP_136876643.1">
    <property type="nucleotide sequence ID" value="NZ_SWBO01000004.1"/>
</dbReference>
<keyword evidence="1" id="KW-0472">Membrane</keyword>
<protein>
    <submittedName>
        <fullName evidence="2">Uncharacterized protein</fullName>
    </submittedName>
</protein>